<accession>A0A914WX04</accession>
<evidence type="ECO:0000313" key="1">
    <source>
        <dbReference type="Proteomes" id="UP000887566"/>
    </source>
</evidence>
<organism evidence="1 2">
    <name type="scientific">Plectus sambesii</name>
    <dbReference type="NCBI Taxonomy" id="2011161"/>
    <lineage>
        <taxon>Eukaryota</taxon>
        <taxon>Metazoa</taxon>
        <taxon>Ecdysozoa</taxon>
        <taxon>Nematoda</taxon>
        <taxon>Chromadorea</taxon>
        <taxon>Plectida</taxon>
        <taxon>Plectina</taxon>
        <taxon>Plectoidea</taxon>
        <taxon>Plectidae</taxon>
        <taxon>Plectus</taxon>
    </lineage>
</organism>
<reference evidence="2" key="1">
    <citation type="submission" date="2022-11" db="UniProtKB">
        <authorList>
            <consortium name="WormBaseParasite"/>
        </authorList>
    </citation>
    <scope>IDENTIFICATION</scope>
</reference>
<sequence>MSSVSSNELHNAMRAIGRSYQLMLNAFRMGDWDSFSDAFAVNCLVLPPDGIPIRGKDDVALMWKRLKDTGDIARIEIKSDEFVGGKELIVERGVYKLVDSQNKLAEQRRFMNVWRDVNGVQVLCTQMYQSTTRKA</sequence>
<proteinExistence type="predicted"/>
<dbReference type="WBParaSite" id="PSAMB.scaffold5563size11400.g26890.t1">
    <property type="protein sequence ID" value="PSAMB.scaffold5563size11400.g26890.t1"/>
    <property type="gene ID" value="PSAMB.scaffold5563size11400.g26890"/>
</dbReference>
<evidence type="ECO:0000313" key="2">
    <source>
        <dbReference type="WBParaSite" id="PSAMB.scaffold5563size11400.g26890.t1"/>
    </source>
</evidence>
<dbReference type="AlphaFoldDB" id="A0A914WX04"/>
<dbReference type="Proteomes" id="UP000887566">
    <property type="component" value="Unplaced"/>
</dbReference>
<keyword evidence="1" id="KW-1185">Reference proteome</keyword>
<dbReference type="Gene3D" id="3.10.450.50">
    <property type="match status" value="1"/>
</dbReference>
<dbReference type="SUPFAM" id="SSF54427">
    <property type="entry name" value="NTF2-like"/>
    <property type="match status" value="1"/>
</dbReference>
<protein>
    <submittedName>
        <fullName evidence="2">SnoaL-like domain-containing protein</fullName>
    </submittedName>
</protein>
<dbReference type="InterPro" id="IPR032710">
    <property type="entry name" value="NTF2-like_dom_sf"/>
</dbReference>
<name>A0A914WX04_9BILA</name>